<accession>A0AAV7S958</accession>
<sequence length="179" mass="20289">MVRKRLELEAACCMRTSCTTSTSCHRASHLAMASRVGAGGSGISGCSYRAVGRSQQHLLLAFIFYCANNFTRLRRYRKHGELPGSPFIRGNKPPDRWLQRQKIMYSPEEAPRDLLRRLLKYVKLLLKTSFPLNIVGNLSSVSTSRVPSEAWQIAWKSLYKREKTSTTGGFKDVQDTMNK</sequence>
<protein>
    <submittedName>
        <fullName evidence="1">Uncharacterized protein</fullName>
    </submittedName>
</protein>
<gene>
    <name evidence="1" type="ORF">NDU88_001585</name>
</gene>
<keyword evidence="2" id="KW-1185">Reference proteome</keyword>
<evidence type="ECO:0000313" key="2">
    <source>
        <dbReference type="Proteomes" id="UP001066276"/>
    </source>
</evidence>
<comment type="caution">
    <text evidence="1">The sequence shown here is derived from an EMBL/GenBank/DDBJ whole genome shotgun (WGS) entry which is preliminary data.</text>
</comment>
<dbReference type="EMBL" id="JANPWB010000008">
    <property type="protein sequence ID" value="KAJ1161097.1"/>
    <property type="molecule type" value="Genomic_DNA"/>
</dbReference>
<dbReference type="AlphaFoldDB" id="A0AAV7S958"/>
<proteinExistence type="predicted"/>
<organism evidence="1 2">
    <name type="scientific">Pleurodeles waltl</name>
    <name type="common">Iberian ribbed newt</name>
    <dbReference type="NCBI Taxonomy" id="8319"/>
    <lineage>
        <taxon>Eukaryota</taxon>
        <taxon>Metazoa</taxon>
        <taxon>Chordata</taxon>
        <taxon>Craniata</taxon>
        <taxon>Vertebrata</taxon>
        <taxon>Euteleostomi</taxon>
        <taxon>Amphibia</taxon>
        <taxon>Batrachia</taxon>
        <taxon>Caudata</taxon>
        <taxon>Salamandroidea</taxon>
        <taxon>Salamandridae</taxon>
        <taxon>Pleurodelinae</taxon>
        <taxon>Pleurodeles</taxon>
    </lineage>
</organism>
<reference evidence="1" key="1">
    <citation type="journal article" date="2022" name="bioRxiv">
        <title>Sequencing and chromosome-scale assembly of the giantPleurodeles waltlgenome.</title>
        <authorList>
            <person name="Brown T."/>
            <person name="Elewa A."/>
            <person name="Iarovenko S."/>
            <person name="Subramanian E."/>
            <person name="Araus A.J."/>
            <person name="Petzold A."/>
            <person name="Susuki M."/>
            <person name="Suzuki K.-i.T."/>
            <person name="Hayashi T."/>
            <person name="Toyoda A."/>
            <person name="Oliveira C."/>
            <person name="Osipova E."/>
            <person name="Leigh N.D."/>
            <person name="Simon A."/>
            <person name="Yun M.H."/>
        </authorList>
    </citation>
    <scope>NUCLEOTIDE SEQUENCE</scope>
    <source>
        <strain evidence="1">20211129_DDA</strain>
        <tissue evidence="1">Liver</tissue>
    </source>
</reference>
<dbReference type="Proteomes" id="UP001066276">
    <property type="component" value="Chromosome 4_2"/>
</dbReference>
<evidence type="ECO:0000313" key="1">
    <source>
        <dbReference type="EMBL" id="KAJ1161097.1"/>
    </source>
</evidence>
<name>A0AAV7S958_PLEWA</name>